<proteinExistence type="predicted"/>
<reference evidence="3 4" key="1">
    <citation type="submission" date="2021-08" db="EMBL/GenBank/DDBJ databases">
        <title>Draft Genome Sequence of Phanerochaete sordida strain YK-624.</title>
        <authorList>
            <person name="Mori T."/>
            <person name="Dohra H."/>
            <person name="Suzuki T."/>
            <person name="Kawagishi H."/>
            <person name="Hirai H."/>
        </authorList>
    </citation>
    <scope>NUCLEOTIDE SEQUENCE [LARGE SCALE GENOMIC DNA]</scope>
    <source>
        <strain evidence="3 4">YK-624</strain>
    </source>
</reference>
<sequence length="394" mass="44042">MAGPLHPERFMVSPPPQYVVYPESVRSGEDTLVYSPTASSMTSRTMSYNRRFSDASAVLPADHPRQRRDSFTSEETSYTFGKPQQYLGYAPSPGISRAPSFLEDGRQTVMSHLSSLQLDETDDPAVARSVFTPPTRNLPSLQSLPSTARMPAEYRSVQSRSPSLASAYSHSPSHTSGASLSPVSPLSVSPLPMPRPTPSPQQQVTLPYTCAFRMSTNGSMVLAPPETFTDLSPLYRIEVCPNVFTPTSYITKVYRGSTTFLGQFEMGISKDKPMLYMDQRWCPLEEVFTRFRKVNSRLGDRWIWQRGKVKLHWDCRNDSEILCYEGADTDKTPIARFRPAATQPPEVFANAPPASMLDINTASREITDEIIMSCLIVERKRSIPGDGTRKELFN</sequence>
<feature type="domain" description="DUF6593" evidence="2">
    <location>
        <begin position="228"/>
        <end position="381"/>
    </location>
</feature>
<dbReference type="Pfam" id="PF20236">
    <property type="entry name" value="DUF6593"/>
    <property type="match status" value="1"/>
</dbReference>
<comment type="caution">
    <text evidence="3">The sequence shown here is derived from an EMBL/GenBank/DDBJ whole genome shotgun (WGS) entry which is preliminary data.</text>
</comment>
<organism evidence="3 4">
    <name type="scientific">Phanerochaete sordida</name>
    <dbReference type="NCBI Taxonomy" id="48140"/>
    <lineage>
        <taxon>Eukaryota</taxon>
        <taxon>Fungi</taxon>
        <taxon>Dikarya</taxon>
        <taxon>Basidiomycota</taxon>
        <taxon>Agaricomycotina</taxon>
        <taxon>Agaricomycetes</taxon>
        <taxon>Polyporales</taxon>
        <taxon>Phanerochaetaceae</taxon>
        <taxon>Phanerochaete</taxon>
    </lineage>
</organism>
<feature type="compositionally biased region" description="Low complexity" evidence="1">
    <location>
        <begin position="179"/>
        <end position="190"/>
    </location>
</feature>
<keyword evidence="4" id="KW-1185">Reference proteome</keyword>
<feature type="region of interest" description="Disordered" evidence="1">
    <location>
        <begin position="56"/>
        <end position="77"/>
    </location>
</feature>
<feature type="region of interest" description="Disordered" evidence="1">
    <location>
        <begin position="127"/>
        <end position="203"/>
    </location>
</feature>
<feature type="compositionally biased region" description="Polar residues" evidence="1">
    <location>
        <begin position="132"/>
        <end position="146"/>
    </location>
</feature>
<dbReference type="OrthoDB" id="3174721at2759"/>
<gene>
    <name evidence="3" type="ORF">PsYK624_159140</name>
</gene>
<dbReference type="AlphaFoldDB" id="A0A9P3LLF5"/>
<name>A0A9P3LLF5_9APHY</name>
<dbReference type="Proteomes" id="UP000703269">
    <property type="component" value="Unassembled WGS sequence"/>
</dbReference>
<evidence type="ECO:0000256" key="1">
    <source>
        <dbReference type="SAM" id="MobiDB-lite"/>
    </source>
</evidence>
<dbReference type="InterPro" id="IPR046528">
    <property type="entry name" value="DUF6593"/>
</dbReference>
<feature type="compositionally biased region" description="Polar residues" evidence="1">
    <location>
        <begin position="156"/>
        <end position="178"/>
    </location>
</feature>
<evidence type="ECO:0000259" key="2">
    <source>
        <dbReference type="Pfam" id="PF20236"/>
    </source>
</evidence>
<feature type="compositionally biased region" description="Basic and acidic residues" evidence="1">
    <location>
        <begin position="62"/>
        <end position="71"/>
    </location>
</feature>
<accession>A0A9P3LLF5</accession>
<dbReference type="EMBL" id="BPQB01000115">
    <property type="protein sequence ID" value="GJE99643.1"/>
    <property type="molecule type" value="Genomic_DNA"/>
</dbReference>
<evidence type="ECO:0000313" key="3">
    <source>
        <dbReference type="EMBL" id="GJE99643.1"/>
    </source>
</evidence>
<protein>
    <recommendedName>
        <fullName evidence="2">DUF6593 domain-containing protein</fullName>
    </recommendedName>
</protein>
<evidence type="ECO:0000313" key="4">
    <source>
        <dbReference type="Proteomes" id="UP000703269"/>
    </source>
</evidence>